<comment type="caution">
    <text evidence="2">The sequence shown here is derived from an EMBL/GenBank/DDBJ whole genome shotgun (WGS) entry which is preliminary data.</text>
</comment>
<gene>
    <name evidence="2" type="primary">NSI_0</name>
    <name evidence="2" type="ORF">CFP56_025168</name>
</gene>
<dbReference type="InterPro" id="IPR039143">
    <property type="entry name" value="GNPNAT1-like"/>
</dbReference>
<feature type="domain" description="N-acetyltransferase" evidence="1">
    <location>
        <begin position="290"/>
        <end position="453"/>
    </location>
</feature>
<dbReference type="GO" id="GO:0008080">
    <property type="term" value="F:N-acetyltransferase activity"/>
    <property type="evidence" value="ECO:0007669"/>
    <property type="project" value="TreeGrafter"/>
</dbReference>
<dbReference type="SUPFAM" id="SSF55729">
    <property type="entry name" value="Acyl-CoA N-acyltransferases (Nat)"/>
    <property type="match status" value="1"/>
</dbReference>
<organism evidence="2 3">
    <name type="scientific">Quercus suber</name>
    <name type="common">Cork oak</name>
    <dbReference type="NCBI Taxonomy" id="58331"/>
    <lineage>
        <taxon>Eukaryota</taxon>
        <taxon>Viridiplantae</taxon>
        <taxon>Streptophyta</taxon>
        <taxon>Embryophyta</taxon>
        <taxon>Tracheophyta</taxon>
        <taxon>Spermatophyta</taxon>
        <taxon>Magnoliopsida</taxon>
        <taxon>eudicotyledons</taxon>
        <taxon>Gunneridae</taxon>
        <taxon>Pentapetalae</taxon>
        <taxon>rosids</taxon>
        <taxon>fabids</taxon>
        <taxon>Fagales</taxon>
        <taxon>Fagaceae</taxon>
        <taxon>Quercus</taxon>
    </lineage>
</organism>
<dbReference type="PANTHER" id="PTHR13355">
    <property type="entry name" value="GLUCOSAMINE 6-PHOSPHATE N-ACETYLTRANSFERASE"/>
    <property type="match status" value="1"/>
</dbReference>
<dbReference type="Gene3D" id="3.40.630.30">
    <property type="match status" value="1"/>
</dbReference>
<dbReference type="InterPro" id="IPR000182">
    <property type="entry name" value="GNAT_dom"/>
</dbReference>
<dbReference type="PROSITE" id="PS51186">
    <property type="entry name" value="GNAT"/>
    <property type="match status" value="1"/>
</dbReference>
<sequence>MHNTDLHLKEIGIALNGFDPIKNPTQNGNSSSLPFPVSCPNTSAEIFTTIPAPKGNISGAFTQEFNQELNPNLIPHEALNVARDSQSARAPTLASKPRWTRVCRVITTPSEDVSKGTIVHHLQCTSSDHLPLCINLSGLEIPPRKKVFRFEEMWLSDVRCAEMVEASWSSYSHGHGDDAIIKKVEQCGWTTQREMEVAVVGGSTRRILGGYPGKCMELRWVSRNIRSKAKGEKQKKVSVKNKKEKVPIYVSTNPSHINSEELRDLYSACNHSCHRFPKYLDCDTDVVEAVDIHKLRTALSHSSLVVSVFCKPTDVLLFTTKSSSESNKNIQIQIQGLGLGLGLKDLFQQLMPVTPFNAQLVGFGRAVSDFGLTASIYDVMVIPSLRGMGIGRMILKRIVRMLASRDIYDIAAVCSEKERMFFKACGFGDDILGSTTMMYSRKVSTYDEGDQLVIRAGRKLLLAPALKETSASLKAKNS</sequence>
<proteinExistence type="predicted"/>
<dbReference type="AlphaFoldDB" id="A0AAW0K5M8"/>
<evidence type="ECO:0000313" key="2">
    <source>
        <dbReference type="EMBL" id="KAK7833834.1"/>
    </source>
</evidence>
<dbReference type="Proteomes" id="UP000237347">
    <property type="component" value="Unassembled WGS sequence"/>
</dbReference>
<name>A0AAW0K5M8_QUESU</name>
<reference evidence="2 3" key="1">
    <citation type="journal article" date="2018" name="Sci. Data">
        <title>The draft genome sequence of cork oak.</title>
        <authorList>
            <person name="Ramos A.M."/>
            <person name="Usie A."/>
            <person name="Barbosa P."/>
            <person name="Barros P.M."/>
            <person name="Capote T."/>
            <person name="Chaves I."/>
            <person name="Simoes F."/>
            <person name="Abreu I."/>
            <person name="Carrasquinho I."/>
            <person name="Faro C."/>
            <person name="Guimaraes J.B."/>
            <person name="Mendonca D."/>
            <person name="Nobrega F."/>
            <person name="Rodrigues L."/>
            <person name="Saibo N.J.M."/>
            <person name="Varela M.C."/>
            <person name="Egas C."/>
            <person name="Matos J."/>
            <person name="Miguel C.M."/>
            <person name="Oliveira M.M."/>
            <person name="Ricardo C.P."/>
            <person name="Goncalves S."/>
        </authorList>
    </citation>
    <scope>NUCLEOTIDE SEQUENCE [LARGE SCALE GENOMIC DNA]</scope>
    <source>
        <strain evidence="3">cv. HL8</strain>
    </source>
</reference>
<evidence type="ECO:0000259" key="1">
    <source>
        <dbReference type="PROSITE" id="PS51186"/>
    </source>
</evidence>
<protein>
    <submittedName>
        <fullName evidence="2">Acetyltransferase nsi</fullName>
    </submittedName>
</protein>
<dbReference type="PANTHER" id="PTHR13355:SF15">
    <property type="entry name" value="GCN5-RELATED N-ACETYLTRANSFERASE 3, CHLOROPLASTIC"/>
    <property type="match status" value="1"/>
</dbReference>
<dbReference type="Pfam" id="PF00583">
    <property type="entry name" value="Acetyltransf_1"/>
    <property type="match status" value="1"/>
</dbReference>
<accession>A0AAW0K5M8</accession>
<keyword evidence="3" id="KW-1185">Reference proteome</keyword>
<dbReference type="InterPro" id="IPR016181">
    <property type="entry name" value="Acyl_CoA_acyltransferase"/>
</dbReference>
<dbReference type="EMBL" id="PKMF04000397">
    <property type="protein sequence ID" value="KAK7833834.1"/>
    <property type="molecule type" value="Genomic_DNA"/>
</dbReference>
<evidence type="ECO:0000313" key="3">
    <source>
        <dbReference type="Proteomes" id="UP000237347"/>
    </source>
</evidence>
<dbReference type="CDD" id="cd04301">
    <property type="entry name" value="NAT_SF"/>
    <property type="match status" value="1"/>
</dbReference>